<organism evidence="2">
    <name type="scientific">Mimiviridae sp. ChoanoV1</name>
    <dbReference type="NCBI Taxonomy" id="2596887"/>
    <lineage>
        <taxon>Viruses</taxon>
        <taxon>Varidnaviria</taxon>
        <taxon>Bamfordvirae</taxon>
        <taxon>Nucleocytoviricota</taxon>
        <taxon>Megaviricetes</taxon>
        <taxon>Imitervirales</taxon>
        <taxon>Schizomimiviridae</taxon>
    </lineage>
</organism>
<proteinExistence type="predicted"/>
<dbReference type="EMBL" id="MK250086">
    <property type="protein sequence ID" value="QDY51952.1"/>
    <property type="molecule type" value="Genomic_DNA"/>
</dbReference>
<keyword evidence="1" id="KW-0175">Coiled coil</keyword>
<evidence type="ECO:0000256" key="1">
    <source>
        <dbReference type="SAM" id="Coils"/>
    </source>
</evidence>
<evidence type="ECO:0000313" key="2">
    <source>
        <dbReference type="EMBL" id="QDY51952.1"/>
    </source>
</evidence>
<name>A0A5B8II12_9VIRU</name>
<gene>
    <name evidence="2" type="ORF">2_24</name>
</gene>
<reference evidence="2" key="1">
    <citation type="submission" date="2018-11" db="EMBL/GenBank/DDBJ databases">
        <title>A distinct lineage of giant viruses engineers rhodopsin photosystems in predatory marine eukaryotes.</title>
        <authorList>
            <person name="Needham D.M."/>
            <person name="Yoshizawa S."/>
            <person name="Hosaka T."/>
            <person name="Poirier C."/>
            <person name="Choi C.-J."/>
            <person name="Hehenberger E."/>
            <person name="Irwin N.A.T."/>
            <person name="Wilken S."/>
            <person name="Yung C.-M."/>
            <person name="Bachy C."/>
            <person name="Kurihara R."/>
            <person name="Nakajima Y."/>
            <person name="Kojima K."/>
            <person name="Kimura-Someya T."/>
            <person name="Leonard G."/>
            <person name="Malmstrom R.R."/>
            <person name="Mende D."/>
            <person name="Olson D.K."/>
            <person name="Sudo Y."/>
            <person name="Sudek S."/>
            <person name="Richards T.A."/>
            <person name="DeLong E.F."/>
            <person name="Keeling P.J."/>
            <person name="Santoro A.E."/>
            <person name="Shirouzu M."/>
            <person name="Iwasaki W."/>
            <person name="Worden A.Z."/>
        </authorList>
    </citation>
    <scope>NUCLEOTIDE SEQUENCE</scope>
</reference>
<sequence length="473" mass="56900">MDIPNLYIINDTRKGNEFVKKTYSGYLKKDVFDILFKKIDESGVEEVCTWCVEVVLSGYYEDLWEKIILYHSKYININNPYLSYHIFMRLNQFLKISKNDDFKNNFLDLRNSQEVRNHICEMVCILTNSTKMRKPLNLTRINSNDFKPNVFEGKLVAKDYTTSIKILTPNDPKELTIIVNEFSYHLSENHYNINKALYWLSWIIEWEKTNIKKIGYYNCDFRNIRGIDNKYKKDFIWIFWEIILLESLNRNNNNLEKQLRSLMEFYKFKYSASKKRKRIHIFINAIQILSPEFKFNQSMFDKYPIYDKYHIVIQACSNINIIYKEKKKEENLENDIINSRIKQDTTYCITKFSEINLLDNRDPKEPRYKRQKDLKSLEMEKKKLEKKLKEEKKMLKMEQKFNVLNMIDTTILSDKNRIEKPRIKFKESNINIIPDEPKNKTVSIIDQLDKKIKSKGKPIDSKTKEVFITKKEC</sequence>
<accession>A0A5B8II12</accession>
<feature type="coiled-coil region" evidence="1">
    <location>
        <begin position="367"/>
        <end position="401"/>
    </location>
</feature>
<protein>
    <submittedName>
        <fullName evidence="2">Uncharacterized protein</fullName>
    </submittedName>
</protein>